<dbReference type="PANTHER" id="PTHR34853">
    <property type="match status" value="1"/>
</dbReference>
<protein>
    <recommendedName>
        <fullName evidence="4">Lipase</fullName>
    </recommendedName>
</protein>
<dbReference type="GO" id="GO:0016042">
    <property type="term" value="P:lipid catabolic process"/>
    <property type="evidence" value="ECO:0007669"/>
    <property type="project" value="InterPro"/>
</dbReference>
<gene>
    <name evidence="2" type="ORF">HNR61_007936</name>
</gene>
<name>A0A7W3LXQ0_ACTNM</name>
<organism evidence="2 3">
    <name type="scientific">Actinomadura namibiensis</name>
    <dbReference type="NCBI Taxonomy" id="182080"/>
    <lineage>
        <taxon>Bacteria</taxon>
        <taxon>Bacillati</taxon>
        <taxon>Actinomycetota</taxon>
        <taxon>Actinomycetes</taxon>
        <taxon>Streptosporangiales</taxon>
        <taxon>Thermomonosporaceae</taxon>
        <taxon>Actinomadura</taxon>
    </lineage>
</organism>
<dbReference type="SUPFAM" id="SSF53474">
    <property type="entry name" value="alpha/beta-Hydrolases"/>
    <property type="match status" value="1"/>
</dbReference>
<dbReference type="PIRSF" id="PIRSF029171">
    <property type="entry name" value="Esterase_LipA"/>
    <property type="match status" value="1"/>
</dbReference>
<evidence type="ECO:0000256" key="1">
    <source>
        <dbReference type="SAM" id="SignalP"/>
    </source>
</evidence>
<keyword evidence="3" id="KW-1185">Reference proteome</keyword>
<dbReference type="AlphaFoldDB" id="A0A7W3LXQ0"/>
<feature type="signal peptide" evidence="1">
    <location>
        <begin position="1"/>
        <end position="25"/>
    </location>
</feature>
<proteinExistence type="predicted"/>
<dbReference type="Gene3D" id="1.10.260.160">
    <property type="match status" value="1"/>
</dbReference>
<evidence type="ECO:0000313" key="3">
    <source>
        <dbReference type="Proteomes" id="UP000572680"/>
    </source>
</evidence>
<dbReference type="EMBL" id="JACJIA010000015">
    <property type="protein sequence ID" value="MBA8956254.1"/>
    <property type="molecule type" value="Genomic_DNA"/>
</dbReference>
<sequence>MKPSTPAALLGAGLLLPFAPSPASAPPAAAPPAAASPARGAVVSSERVARMNADQVRAYLARAHPAFASPLPRHAVDVHRVVHRTVDHRGRPTTASGVVALPAGRGGVRPVSYGHGTHAARHIAGSVAEDGQGRVAAVYFAGAGYAGVASDYLGLGRGPGFHPYGHAASEASASLDMLRAARAVAAARGRTLDRRVLVTGFSQGGHAAMALGRELQRGTDPYLRLSALAPISGPFDLRRVQIPEALREDTRLNGRASAFYTAYLTVTWKRMYRLYRSPSEVFRAPYDRTVEGLFDGRGDFEEIAPHLPARPADLLTPGYLARLREPGGVLLTAMRATDGTCSWRPRVPVRLIGASGDEQVPFGNTGSCARDLRKRGAEPAVVDYGRATDHFGTAFRGLPDALRWFRSLR</sequence>
<reference evidence="2 3" key="1">
    <citation type="submission" date="2020-08" db="EMBL/GenBank/DDBJ databases">
        <title>Genomic Encyclopedia of Type Strains, Phase IV (KMG-IV): sequencing the most valuable type-strain genomes for metagenomic binning, comparative biology and taxonomic classification.</title>
        <authorList>
            <person name="Goeker M."/>
        </authorList>
    </citation>
    <scope>NUCLEOTIDE SEQUENCE [LARGE SCALE GENOMIC DNA]</scope>
    <source>
        <strain evidence="2 3">DSM 44197</strain>
    </source>
</reference>
<dbReference type="Proteomes" id="UP000572680">
    <property type="component" value="Unassembled WGS sequence"/>
</dbReference>
<comment type="caution">
    <text evidence="2">The sequence shown here is derived from an EMBL/GenBank/DDBJ whole genome shotgun (WGS) entry which is preliminary data.</text>
</comment>
<dbReference type="PANTHER" id="PTHR34853:SF1">
    <property type="entry name" value="LIPASE 5"/>
    <property type="match status" value="1"/>
</dbReference>
<evidence type="ECO:0000313" key="2">
    <source>
        <dbReference type="EMBL" id="MBA8956254.1"/>
    </source>
</evidence>
<keyword evidence="1" id="KW-0732">Signal</keyword>
<dbReference type="InterPro" id="IPR029058">
    <property type="entry name" value="AB_hydrolase_fold"/>
</dbReference>
<dbReference type="GO" id="GO:0004806">
    <property type="term" value="F:triacylglycerol lipase activity"/>
    <property type="evidence" value="ECO:0007669"/>
    <property type="project" value="InterPro"/>
</dbReference>
<dbReference type="RefSeq" id="WP_182848194.1">
    <property type="nucleotide sequence ID" value="NZ_BAAALP010000069.1"/>
</dbReference>
<accession>A0A7W3LXQ0</accession>
<feature type="chain" id="PRO_5031019802" description="Lipase" evidence="1">
    <location>
        <begin position="26"/>
        <end position="409"/>
    </location>
</feature>
<dbReference type="InterPro" id="IPR005152">
    <property type="entry name" value="Lipase_secreted"/>
</dbReference>
<evidence type="ECO:0008006" key="4">
    <source>
        <dbReference type="Google" id="ProtNLM"/>
    </source>
</evidence>
<dbReference type="Gene3D" id="3.40.50.1820">
    <property type="entry name" value="alpha/beta hydrolase"/>
    <property type="match status" value="1"/>
</dbReference>